<dbReference type="InterPro" id="IPR001461">
    <property type="entry name" value="Aspartic_peptidase_A1"/>
</dbReference>
<comment type="similarity">
    <text evidence="1">Belongs to the peptidase A1 family.</text>
</comment>
<sequence length="387" mass="41536">MLTTSRILASLAAASLASAAVFEMPIIIENGYSLVDVDVGTPAQTTRLLFDTGSSASWMYDSYCAETCLNFSGRSRDGYNITASSTSEYTGGYAYIDYLGGSTVGPAVQDTFTLSSTTWNQTFIAAASSSWGNIPADGFMGMAFGAIADGNTNTVVETMLGQDMLDEPKFSIYYGTELKDTNGAPGNGFITIGGSREDDLVDGDLIKIPLQRLNGEYQVWRTDFASVTGSRTTDGEVVNVETKLSDAWAVFDTGAGRISLPRADTIAIYESIGWNFTAILHGEHIPLCSEFNSSWSVSFNLGSADDPKTVTMTGDQLASPGFANREDACWPPFDQSEVDGFALVGTSFLKKFYTVWDYGTKGTTENSEFRPTVGIGKLKPEFSPASL</sequence>
<dbReference type="GO" id="GO:0004190">
    <property type="term" value="F:aspartic-type endopeptidase activity"/>
    <property type="evidence" value="ECO:0007669"/>
    <property type="project" value="InterPro"/>
</dbReference>
<dbReference type="OrthoDB" id="771136at2759"/>
<dbReference type="PANTHER" id="PTHR47966">
    <property type="entry name" value="BETA-SITE APP-CLEAVING ENZYME, ISOFORM A-RELATED"/>
    <property type="match status" value="1"/>
</dbReference>
<dbReference type="Pfam" id="PF00026">
    <property type="entry name" value="Asp"/>
    <property type="match status" value="1"/>
</dbReference>
<evidence type="ECO:0000313" key="4">
    <source>
        <dbReference type="EMBL" id="PKS12409.1"/>
    </source>
</evidence>
<dbReference type="PROSITE" id="PS51767">
    <property type="entry name" value="PEPTIDASE_A1"/>
    <property type="match status" value="1"/>
</dbReference>
<dbReference type="Proteomes" id="UP000233524">
    <property type="component" value="Unassembled WGS sequence"/>
</dbReference>
<organism evidence="4 5">
    <name type="scientific">Lomentospora prolificans</name>
    <dbReference type="NCBI Taxonomy" id="41688"/>
    <lineage>
        <taxon>Eukaryota</taxon>
        <taxon>Fungi</taxon>
        <taxon>Dikarya</taxon>
        <taxon>Ascomycota</taxon>
        <taxon>Pezizomycotina</taxon>
        <taxon>Sordariomycetes</taxon>
        <taxon>Hypocreomycetidae</taxon>
        <taxon>Microascales</taxon>
        <taxon>Microascaceae</taxon>
        <taxon>Lomentospora</taxon>
    </lineage>
</organism>
<proteinExistence type="inferred from homology"/>
<dbReference type="InterPro" id="IPR021109">
    <property type="entry name" value="Peptidase_aspartic_dom_sf"/>
</dbReference>
<dbReference type="CDD" id="cd05471">
    <property type="entry name" value="pepsin_like"/>
    <property type="match status" value="1"/>
</dbReference>
<dbReference type="AlphaFoldDB" id="A0A2N3NIY0"/>
<evidence type="ECO:0000256" key="2">
    <source>
        <dbReference type="SAM" id="SignalP"/>
    </source>
</evidence>
<evidence type="ECO:0000256" key="1">
    <source>
        <dbReference type="ARBA" id="ARBA00007447"/>
    </source>
</evidence>
<feature type="domain" description="Peptidase A1" evidence="3">
    <location>
        <begin position="33"/>
        <end position="366"/>
    </location>
</feature>
<keyword evidence="5" id="KW-1185">Reference proteome</keyword>
<feature type="signal peptide" evidence="2">
    <location>
        <begin position="1"/>
        <end position="19"/>
    </location>
</feature>
<evidence type="ECO:0000259" key="3">
    <source>
        <dbReference type="PROSITE" id="PS51767"/>
    </source>
</evidence>
<dbReference type="InterPro" id="IPR033121">
    <property type="entry name" value="PEPTIDASE_A1"/>
</dbReference>
<name>A0A2N3NIY0_9PEZI</name>
<dbReference type="SUPFAM" id="SSF50630">
    <property type="entry name" value="Acid proteases"/>
    <property type="match status" value="1"/>
</dbReference>
<evidence type="ECO:0000313" key="5">
    <source>
        <dbReference type="Proteomes" id="UP000233524"/>
    </source>
</evidence>
<dbReference type="PANTHER" id="PTHR47966:SF68">
    <property type="entry name" value="PEPTIDASE A1 DOMAIN-CONTAINING PROTEIN"/>
    <property type="match status" value="1"/>
</dbReference>
<accession>A0A2N3NIY0</accession>
<dbReference type="STRING" id="41688.A0A2N3NIY0"/>
<dbReference type="GO" id="GO:0006508">
    <property type="term" value="P:proteolysis"/>
    <property type="evidence" value="ECO:0007669"/>
    <property type="project" value="InterPro"/>
</dbReference>
<feature type="chain" id="PRO_5014878358" description="Peptidase A1 domain-containing protein" evidence="2">
    <location>
        <begin position="20"/>
        <end position="387"/>
    </location>
</feature>
<keyword evidence="2" id="KW-0732">Signal</keyword>
<protein>
    <recommendedName>
        <fullName evidence="3">Peptidase A1 domain-containing protein</fullName>
    </recommendedName>
</protein>
<dbReference type="VEuPathDB" id="FungiDB:jhhlp_000613"/>
<dbReference type="Gene3D" id="2.40.70.10">
    <property type="entry name" value="Acid Proteases"/>
    <property type="match status" value="2"/>
</dbReference>
<comment type="caution">
    <text evidence="4">The sequence shown here is derived from an EMBL/GenBank/DDBJ whole genome shotgun (WGS) entry which is preliminary data.</text>
</comment>
<dbReference type="EMBL" id="NLAX01000003">
    <property type="protein sequence ID" value="PKS12409.1"/>
    <property type="molecule type" value="Genomic_DNA"/>
</dbReference>
<dbReference type="GO" id="GO:0000324">
    <property type="term" value="C:fungal-type vacuole"/>
    <property type="evidence" value="ECO:0007669"/>
    <property type="project" value="TreeGrafter"/>
</dbReference>
<dbReference type="InterPro" id="IPR034164">
    <property type="entry name" value="Pepsin-like_dom"/>
</dbReference>
<reference evidence="4 5" key="1">
    <citation type="journal article" date="2017" name="G3 (Bethesda)">
        <title>First Draft Genome Sequence of the Pathogenic Fungus Lomentospora prolificans (Formerly Scedosporium prolificans).</title>
        <authorList>
            <person name="Luo R."/>
            <person name="Zimin A."/>
            <person name="Workman R."/>
            <person name="Fan Y."/>
            <person name="Pertea G."/>
            <person name="Grossman N."/>
            <person name="Wear M.P."/>
            <person name="Jia B."/>
            <person name="Miller H."/>
            <person name="Casadevall A."/>
            <person name="Timp W."/>
            <person name="Zhang S.X."/>
            <person name="Salzberg S.L."/>
        </authorList>
    </citation>
    <scope>NUCLEOTIDE SEQUENCE [LARGE SCALE GENOMIC DNA]</scope>
    <source>
        <strain evidence="4 5">JHH-5317</strain>
    </source>
</reference>
<gene>
    <name evidence="4" type="ORF">jhhlp_000613</name>
</gene>
<dbReference type="InParanoid" id="A0A2N3NIY0"/>
<dbReference type="PRINTS" id="PR00792">
    <property type="entry name" value="PEPSIN"/>
</dbReference>